<evidence type="ECO:0000256" key="1">
    <source>
        <dbReference type="SAM" id="SignalP"/>
    </source>
</evidence>
<dbReference type="Proteomes" id="UP000215223">
    <property type="component" value="Unassembled WGS sequence"/>
</dbReference>
<dbReference type="AlphaFoldDB" id="A0A229RV46"/>
<reference evidence="2 3" key="1">
    <citation type="submission" date="2017-07" db="EMBL/GenBank/DDBJ databases">
        <title>Amycolatopsis thailandensis Genome sequencing and assembly.</title>
        <authorList>
            <person name="Kaur N."/>
            <person name="Mayilraj S."/>
        </authorList>
    </citation>
    <scope>NUCLEOTIDE SEQUENCE [LARGE SCALE GENOMIC DNA]</scope>
    <source>
        <strain evidence="2 3">JCM 16380</strain>
    </source>
</reference>
<feature type="chain" id="PRO_5012036776" description="DUF4352 domain-containing protein" evidence="1">
    <location>
        <begin position="24"/>
        <end position="136"/>
    </location>
</feature>
<sequence length="136" mass="14759">MTLTLMAALLLPSLVVTASPAYADSVLTVDKVALEKNGFLTFAGSFTCKETALKKQIYAFIWQVDREKKRASHAQGYLFDQSCLREGEAKSFVFSLAPISGSDPFIVGKLERSSLSLKEGPVVLDKVVLRELTAAG</sequence>
<name>A0A229RV46_9PSEU</name>
<gene>
    <name evidence="2" type="ORF">CFP71_28450</name>
</gene>
<keyword evidence="3" id="KW-1185">Reference proteome</keyword>
<evidence type="ECO:0000313" key="2">
    <source>
        <dbReference type="EMBL" id="OXM50361.1"/>
    </source>
</evidence>
<organism evidence="2 3">
    <name type="scientific">Amycolatopsis thailandensis</name>
    <dbReference type="NCBI Taxonomy" id="589330"/>
    <lineage>
        <taxon>Bacteria</taxon>
        <taxon>Bacillati</taxon>
        <taxon>Actinomycetota</taxon>
        <taxon>Actinomycetes</taxon>
        <taxon>Pseudonocardiales</taxon>
        <taxon>Pseudonocardiaceae</taxon>
        <taxon>Amycolatopsis</taxon>
    </lineage>
</organism>
<protein>
    <recommendedName>
        <fullName evidence="4">DUF4352 domain-containing protein</fullName>
    </recommendedName>
</protein>
<keyword evidence="1" id="KW-0732">Signal</keyword>
<evidence type="ECO:0008006" key="4">
    <source>
        <dbReference type="Google" id="ProtNLM"/>
    </source>
</evidence>
<comment type="caution">
    <text evidence="2">The sequence shown here is derived from an EMBL/GenBank/DDBJ whole genome shotgun (WGS) entry which is preliminary data.</text>
</comment>
<dbReference type="EMBL" id="NMQT01000102">
    <property type="protein sequence ID" value="OXM50361.1"/>
    <property type="molecule type" value="Genomic_DNA"/>
</dbReference>
<accession>A0A229RV46</accession>
<dbReference type="RefSeq" id="WP_093937022.1">
    <property type="nucleotide sequence ID" value="NZ_NMQT01000102.1"/>
</dbReference>
<feature type="signal peptide" evidence="1">
    <location>
        <begin position="1"/>
        <end position="23"/>
    </location>
</feature>
<evidence type="ECO:0000313" key="3">
    <source>
        <dbReference type="Proteomes" id="UP000215223"/>
    </source>
</evidence>
<proteinExistence type="predicted"/>